<name>A0ACB9AQ64_9ASTR</name>
<accession>A0ACB9AQ64</accession>
<reference evidence="2" key="1">
    <citation type="journal article" date="2022" name="Mol. Ecol. Resour.">
        <title>The genomes of chicory, endive, great burdock and yacon provide insights into Asteraceae palaeo-polyploidization history and plant inulin production.</title>
        <authorList>
            <person name="Fan W."/>
            <person name="Wang S."/>
            <person name="Wang H."/>
            <person name="Wang A."/>
            <person name="Jiang F."/>
            <person name="Liu H."/>
            <person name="Zhao H."/>
            <person name="Xu D."/>
            <person name="Zhang Y."/>
        </authorList>
    </citation>
    <scope>NUCLEOTIDE SEQUENCE [LARGE SCALE GENOMIC DNA]</scope>
    <source>
        <strain evidence="2">cv. Yunnan</strain>
    </source>
</reference>
<organism evidence="1 2">
    <name type="scientific">Smallanthus sonchifolius</name>
    <dbReference type="NCBI Taxonomy" id="185202"/>
    <lineage>
        <taxon>Eukaryota</taxon>
        <taxon>Viridiplantae</taxon>
        <taxon>Streptophyta</taxon>
        <taxon>Embryophyta</taxon>
        <taxon>Tracheophyta</taxon>
        <taxon>Spermatophyta</taxon>
        <taxon>Magnoliopsida</taxon>
        <taxon>eudicotyledons</taxon>
        <taxon>Gunneridae</taxon>
        <taxon>Pentapetalae</taxon>
        <taxon>asterids</taxon>
        <taxon>campanulids</taxon>
        <taxon>Asterales</taxon>
        <taxon>Asteraceae</taxon>
        <taxon>Asteroideae</taxon>
        <taxon>Heliantheae alliance</taxon>
        <taxon>Millerieae</taxon>
        <taxon>Smallanthus</taxon>
    </lineage>
</organism>
<reference evidence="1 2" key="2">
    <citation type="journal article" date="2022" name="Mol. Ecol. Resour.">
        <title>The genomes of chicory, endive, great burdock and yacon provide insights into Asteraceae paleo-polyploidization history and plant inulin production.</title>
        <authorList>
            <person name="Fan W."/>
            <person name="Wang S."/>
            <person name="Wang H."/>
            <person name="Wang A."/>
            <person name="Jiang F."/>
            <person name="Liu H."/>
            <person name="Zhao H."/>
            <person name="Xu D."/>
            <person name="Zhang Y."/>
        </authorList>
    </citation>
    <scope>NUCLEOTIDE SEQUENCE [LARGE SCALE GENOMIC DNA]</scope>
    <source>
        <strain evidence="2">cv. Yunnan</strain>
        <tissue evidence="1">Leaves</tissue>
    </source>
</reference>
<gene>
    <name evidence="1" type="ORF">L1987_70397</name>
</gene>
<sequence>MCSHTSRQWRAWLCLHAWIRDSTSFGCKRGSLDCIRELLAWGCCSGSLDCIRELLSWGAVRLQKDASRPAIRNYVAYVLTNYA</sequence>
<dbReference type="Proteomes" id="UP001056120">
    <property type="component" value="Linkage Group LG24"/>
</dbReference>
<evidence type="ECO:0000313" key="2">
    <source>
        <dbReference type="Proteomes" id="UP001056120"/>
    </source>
</evidence>
<dbReference type="EMBL" id="CM042041">
    <property type="protein sequence ID" value="KAI3711848.1"/>
    <property type="molecule type" value="Genomic_DNA"/>
</dbReference>
<protein>
    <submittedName>
        <fullName evidence="1">Uncharacterized protein</fullName>
    </submittedName>
</protein>
<proteinExistence type="predicted"/>
<comment type="caution">
    <text evidence="1">The sequence shown here is derived from an EMBL/GenBank/DDBJ whole genome shotgun (WGS) entry which is preliminary data.</text>
</comment>
<keyword evidence="2" id="KW-1185">Reference proteome</keyword>
<evidence type="ECO:0000313" key="1">
    <source>
        <dbReference type="EMBL" id="KAI3711848.1"/>
    </source>
</evidence>